<protein>
    <submittedName>
        <fullName evidence="6">Crp/Fnr family transcriptional regulator</fullName>
    </submittedName>
</protein>
<evidence type="ECO:0000256" key="3">
    <source>
        <dbReference type="ARBA" id="ARBA00023163"/>
    </source>
</evidence>
<comment type="caution">
    <text evidence="6">The sequence shown here is derived from an EMBL/GenBank/DDBJ whole genome shotgun (WGS) entry which is preliminary data.</text>
</comment>
<proteinExistence type="predicted"/>
<keyword evidence="3" id="KW-0804">Transcription</keyword>
<dbReference type="Pfam" id="PF13545">
    <property type="entry name" value="HTH_Crp_2"/>
    <property type="match status" value="1"/>
</dbReference>
<evidence type="ECO:0000259" key="5">
    <source>
        <dbReference type="PROSITE" id="PS51063"/>
    </source>
</evidence>
<dbReference type="SUPFAM" id="SSF51206">
    <property type="entry name" value="cAMP-binding domain-like"/>
    <property type="match status" value="1"/>
</dbReference>
<dbReference type="PANTHER" id="PTHR24567:SF58">
    <property type="entry name" value="CYCLIC AMP-BINDING REGULATORY PROTEIN"/>
    <property type="match status" value="1"/>
</dbReference>
<evidence type="ECO:0000256" key="1">
    <source>
        <dbReference type="ARBA" id="ARBA00023015"/>
    </source>
</evidence>
<dbReference type="PROSITE" id="PS50042">
    <property type="entry name" value="CNMP_BINDING_3"/>
    <property type="match status" value="1"/>
</dbReference>
<name>A0A9D1F3C3_9FIRM</name>
<dbReference type="InterPro" id="IPR018490">
    <property type="entry name" value="cNMP-bd_dom_sf"/>
</dbReference>
<dbReference type="SMART" id="SM00100">
    <property type="entry name" value="cNMP"/>
    <property type="match status" value="1"/>
</dbReference>
<organism evidence="6 7">
    <name type="scientific">Candidatus Scybalocola faecigallinarum</name>
    <dbReference type="NCBI Taxonomy" id="2840941"/>
    <lineage>
        <taxon>Bacteria</taxon>
        <taxon>Bacillati</taxon>
        <taxon>Bacillota</taxon>
        <taxon>Clostridia</taxon>
        <taxon>Lachnospirales</taxon>
        <taxon>Lachnospiraceae</taxon>
        <taxon>Lachnospiraceae incertae sedis</taxon>
        <taxon>Candidatus Scybalocola (ex Gilroy et al. 2021)</taxon>
    </lineage>
</organism>
<dbReference type="InterPro" id="IPR000595">
    <property type="entry name" value="cNMP-bd_dom"/>
</dbReference>
<dbReference type="SUPFAM" id="SSF46785">
    <property type="entry name" value="Winged helix' DNA-binding domain"/>
    <property type="match status" value="1"/>
</dbReference>
<dbReference type="SMART" id="SM00419">
    <property type="entry name" value="HTH_CRP"/>
    <property type="match status" value="1"/>
</dbReference>
<dbReference type="InterPro" id="IPR036390">
    <property type="entry name" value="WH_DNA-bd_sf"/>
</dbReference>
<dbReference type="InterPro" id="IPR050397">
    <property type="entry name" value="Env_Response_Regulators"/>
</dbReference>
<dbReference type="InterPro" id="IPR014710">
    <property type="entry name" value="RmlC-like_jellyroll"/>
</dbReference>
<reference evidence="6" key="1">
    <citation type="submission" date="2020-10" db="EMBL/GenBank/DDBJ databases">
        <authorList>
            <person name="Gilroy R."/>
        </authorList>
    </citation>
    <scope>NUCLEOTIDE SEQUENCE</scope>
    <source>
        <strain evidence="6">CHK178-757</strain>
    </source>
</reference>
<accession>A0A9D1F3C3</accession>
<gene>
    <name evidence="6" type="ORF">IAB46_04900</name>
</gene>
<keyword evidence="1" id="KW-0805">Transcription regulation</keyword>
<dbReference type="Pfam" id="PF00027">
    <property type="entry name" value="cNMP_binding"/>
    <property type="match status" value="1"/>
</dbReference>
<dbReference type="PANTHER" id="PTHR24567">
    <property type="entry name" value="CRP FAMILY TRANSCRIPTIONAL REGULATORY PROTEIN"/>
    <property type="match status" value="1"/>
</dbReference>
<dbReference type="Proteomes" id="UP000823927">
    <property type="component" value="Unassembled WGS sequence"/>
</dbReference>
<dbReference type="Gene3D" id="2.60.120.10">
    <property type="entry name" value="Jelly Rolls"/>
    <property type="match status" value="1"/>
</dbReference>
<evidence type="ECO:0000313" key="6">
    <source>
        <dbReference type="EMBL" id="HIS46898.1"/>
    </source>
</evidence>
<dbReference type="GO" id="GO:0003700">
    <property type="term" value="F:DNA-binding transcription factor activity"/>
    <property type="evidence" value="ECO:0007669"/>
    <property type="project" value="TreeGrafter"/>
</dbReference>
<evidence type="ECO:0000259" key="4">
    <source>
        <dbReference type="PROSITE" id="PS50042"/>
    </source>
</evidence>
<dbReference type="AlphaFoldDB" id="A0A9D1F3C3"/>
<dbReference type="CDD" id="cd00038">
    <property type="entry name" value="CAP_ED"/>
    <property type="match status" value="1"/>
</dbReference>
<dbReference type="EMBL" id="DVIT01000019">
    <property type="protein sequence ID" value="HIS46898.1"/>
    <property type="molecule type" value="Genomic_DNA"/>
</dbReference>
<dbReference type="PROSITE" id="PS51063">
    <property type="entry name" value="HTH_CRP_2"/>
    <property type="match status" value="1"/>
</dbReference>
<keyword evidence="2" id="KW-0238">DNA-binding</keyword>
<evidence type="ECO:0000256" key="2">
    <source>
        <dbReference type="ARBA" id="ARBA00023125"/>
    </source>
</evidence>
<sequence>MLKDTRLFKDIGPEDIDSLLNCLGAYARTYKKGEVIYAAARPVTAMGLVLSGKVRIEQTDVWGNQNIFGYAGPGQVFAESYACAPKETMMVDVTAASDCQILFLNVHKILTTCPSACAFHSRLIANLLTVMATKNMSLSRKINDISHRSIRERLLSYLSYQAMKSGSNTFDIPFNRQELADYLCVDRSALSKELGKMKKDGLLTWQKNHFHVYDTFLQE</sequence>
<dbReference type="GO" id="GO:0003677">
    <property type="term" value="F:DNA binding"/>
    <property type="evidence" value="ECO:0007669"/>
    <property type="project" value="UniProtKB-KW"/>
</dbReference>
<dbReference type="GO" id="GO:0005829">
    <property type="term" value="C:cytosol"/>
    <property type="evidence" value="ECO:0007669"/>
    <property type="project" value="TreeGrafter"/>
</dbReference>
<dbReference type="InterPro" id="IPR012318">
    <property type="entry name" value="HTH_CRP"/>
</dbReference>
<reference evidence="6" key="2">
    <citation type="journal article" date="2021" name="PeerJ">
        <title>Extensive microbial diversity within the chicken gut microbiome revealed by metagenomics and culture.</title>
        <authorList>
            <person name="Gilroy R."/>
            <person name="Ravi A."/>
            <person name="Getino M."/>
            <person name="Pursley I."/>
            <person name="Horton D.L."/>
            <person name="Alikhan N.F."/>
            <person name="Baker D."/>
            <person name="Gharbi K."/>
            <person name="Hall N."/>
            <person name="Watson M."/>
            <person name="Adriaenssens E.M."/>
            <person name="Foster-Nyarko E."/>
            <person name="Jarju S."/>
            <person name="Secka A."/>
            <person name="Antonio M."/>
            <person name="Oren A."/>
            <person name="Chaudhuri R.R."/>
            <person name="La Ragione R."/>
            <person name="Hildebrand F."/>
            <person name="Pallen M.J."/>
        </authorList>
    </citation>
    <scope>NUCLEOTIDE SEQUENCE</scope>
    <source>
        <strain evidence="6">CHK178-757</strain>
    </source>
</reference>
<evidence type="ECO:0000313" key="7">
    <source>
        <dbReference type="Proteomes" id="UP000823927"/>
    </source>
</evidence>
<feature type="domain" description="HTH crp-type" evidence="5">
    <location>
        <begin position="148"/>
        <end position="216"/>
    </location>
</feature>
<feature type="domain" description="Cyclic nucleotide-binding" evidence="4">
    <location>
        <begin position="7"/>
        <end position="105"/>
    </location>
</feature>